<dbReference type="SUPFAM" id="SSF51316">
    <property type="entry name" value="Mss4-like"/>
    <property type="match status" value="1"/>
</dbReference>
<name>A0A7S4JLP1_9STRA</name>
<evidence type="ECO:0000256" key="1">
    <source>
        <dbReference type="SAM" id="SignalP"/>
    </source>
</evidence>
<accession>A0A7S4JLP1</accession>
<evidence type="ECO:0000313" key="2">
    <source>
        <dbReference type="EMBL" id="CAE2267666.1"/>
    </source>
</evidence>
<dbReference type="InterPro" id="IPR011057">
    <property type="entry name" value="Mss4-like_sf"/>
</dbReference>
<proteinExistence type="predicted"/>
<feature type="chain" id="PRO_5031278592" description="Peptide-methionine (R)-S-oxide reductase" evidence="1">
    <location>
        <begin position="19"/>
        <end position="186"/>
    </location>
</feature>
<dbReference type="AlphaFoldDB" id="A0A7S4JLP1"/>
<dbReference type="EMBL" id="HBKQ01043405">
    <property type="protein sequence ID" value="CAE2267666.1"/>
    <property type="molecule type" value="Transcribed_RNA"/>
</dbReference>
<protein>
    <recommendedName>
        <fullName evidence="3">Peptide-methionine (R)-S-oxide reductase</fullName>
    </recommendedName>
</protein>
<keyword evidence="1" id="KW-0732">Signal</keyword>
<dbReference type="Gene3D" id="2.170.150.20">
    <property type="entry name" value="Peptide methionine sulfoxide reductase"/>
    <property type="match status" value="1"/>
</dbReference>
<reference evidence="2" key="1">
    <citation type="submission" date="2021-01" db="EMBL/GenBank/DDBJ databases">
        <authorList>
            <person name="Corre E."/>
            <person name="Pelletier E."/>
            <person name="Niang G."/>
            <person name="Scheremetjew M."/>
            <person name="Finn R."/>
            <person name="Kale V."/>
            <person name="Holt S."/>
            <person name="Cochrane G."/>
            <person name="Meng A."/>
            <person name="Brown T."/>
            <person name="Cohen L."/>
        </authorList>
    </citation>
    <scope>NUCLEOTIDE SEQUENCE</scope>
    <source>
        <strain evidence="2">Isolate 1302-5</strain>
    </source>
</reference>
<gene>
    <name evidence="2" type="ORF">OAUR00152_LOCUS29927</name>
</gene>
<feature type="signal peptide" evidence="1">
    <location>
        <begin position="1"/>
        <end position="18"/>
    </location>
</feature>
<sequence>MGLANLLTRFLALGGSGGEYGPPVVMGDESIMRPKTHGTSNTPVQSDLRWGCDSNLADRICNFNRKWAENSGYFLRTSFLDEARKDGGEDAEITFYDSNSGKPLFKAPRGRTFEEFVRESKVHGWPSFRDNEVVWDNMRVLSGGEAVSVDGTHLGHNLPDSKGNRYCINLVSVAGRPMKSSEEKPL</sequence>
<organism evidence="2">
    <name type="scientific">Odontella aurita</name>
    <dbReference type="NCBI Taxonomy" id="265563"/>
    <lineage>
        <taxon>Eukaryota</taxon>
        <taxon>Sar</taxon>
        <taxon>Stramenopiles</taxon>
        <taxon>Ochrophyta</taxon>
        <taxon>Bacillariophyta</taxon>
        <taxon>Mediophyceae</taxon>
        <taxon>Biddulphiophycidae</taxon>
        <taxon>Eupodiscales</taxon>
        <taxon>Odontellaceae</taxon>
        <taxon>Odontella</taxon>
    </lineage>
</organism>
<evidence type="ECO:0008006" key="3">
    <source>
        <dbReference type="Google" id="ProtNLM"/>
    </source>
</evidence>